<dbReference type="Pfam" id="PF13458">
    <property type="entry name" value="Peripla_BP_6"/>
    <property type="match status" value="1"/>
</dbReference>
<dbReference type="KEGG" id="bana:BARAN1_0853"/>
<dbReference type="EMBL" id="LS483254">
    <property type="protein sequence ID" value="SQD92877.1"/>
    <property type="molecule type" value="Genomic_DNA"/>
</dbReference>
<dbReference type="PANTHER" id="PTHR30483">
    <property type="entry name" value="LEUCINE-SPECIFIC-BINDING PROTEIN"/>
    <property type="match status" value="1"/>
</dbReference>
<dbReference type="Gene3D" id="3.40.50.2300">
    <property type="match status" value="2"/>
</dbReference>
<dbReference type="SUPFAM" id="SSF53822">
    <property type="entry name" value="Periplasmic binding protein-like I"/>
    <property type="match status" value="1"/>
</dbReference>
<dbReference type="CDD" id="cd06345">
    <property type="entry name" value="PBP1_ABC_ligand_binding-like"/>
    <property type="match status" value="1"/>
</dbReference>
<protein>
    <submittedName>
        <fullName evidence="4">Branched-chain amino acid ABC transporter (Substrate-binding protein)</fullName>
    </submittedName>
</protein>
<dbReference type="PANTHER" id="PTHR30483:SF6">
    <property type="entry name" value="PERIPLASMIC BINDING PROTEIN OF ABC TRANSPORTER FOR NATURAL AMINO ACIDS"/>
    <property type="match status" value="1"/>
</dbReference>
<dbReference type="InterPro" id="IPR028081">
    <property type="entry name" value="Leu-bd"/>
</dbReference>
<keyword evidence="2" id="KW-0732">Signal</keyword>
<sequence length="438" mass="46582">MRSLICYLLVALSVVGMGASGQVIRIGVVGPMTYIQGAHHWQGATLAAEEINAAGGITVGGTTYTLELVRVDSNEMQPGPDAVSAVERAITASKVDFLVGGFRTEAMLAMTEVAADYKKIFMIAGASDDALLAGRVDKDYNRYKYLFRVTPVPSTSLARVAFILLGEVMEEFRRELGIAEPKVAIVAEQAAWANSIVTFVQLMANTPLALGGLGGKHVGTWRPSALATSVAAELTAVERSGAHIVFTVFSGPVGVVFGRDWGRLQIPVAAVGINVEAQAQSWLDATGGFGAYAATVGIYADGVAVTEKTLPFVDAFRARFGELPIYTAGTYDAIYVLADAIQRAGSLETDAVIQALESTDYVATIGRLVFDEVHDVTWGPGYTTAIGVQWQDGAPKAFWPQEWRPDPVTAPDLVISAPGTVPYLIPPWVEAHWRASGS</sequence>
<dbReference type="AlphaFoldDB" id="A0A2X3K6L6"/>
<accession>A0A2X3K6L6</accession>
<evidence type="ECO:0000256" key="1">
    <source>
        <dbReference type="ARBA" id="ARBA00010062"/>
    </source>
</evidence>
<comment type="similarity">
    <text evidence="1">Belongs to the leucine-binding protein family.</text>
</comment>
<organism evidence="4 5">
    <name type="scientific">Candidatus Bipolaricaulis anaerobius</name>
    <dbReference type="NCBI Taxonomy" id="2026885"/>
    <lineage>
        <taxon>Bacteria</taxon>
        <taxon>Candidatus Bipolaricaulota</taxon>
        <taxon>Candidatus Bipolaricaulia</taxon>
        <taxon>Candidatus Bipolaricaulales</taxon>
        <taxon>Candidatus Bipolaricaulaceae</taxon>
        <taxon>Candidatus Bipolaricaulis</taxon>
    </lineage>
</organism>
<name>A0A2X3K6L6_9BACT</name>
<dbReference type="RefSeq" id="WP_231944238.1">
    <property type="nucleotide sequence ID" value="NZ_LS483254.1"/>
</dbReference>
<dbReference type="Proteomes" id="UP000249818">
    <property type="component" value="Chromosome BARAN1"/>
</dbReference>
<dbReference type="InterPro" id="IPR051010">
    <property type="entry name" value="BCAA_transport"/>
</dbReference>
<reference evidence="5" key="1">
    <citation type="submission" date="2018-05" db="EMBL/GenBank/DDBJ databases">
        <authorList>
            <person name="Hao L."/>
        </authorList>
    </citation>
    <scope>NUCLEOTIDE SEQUENCE [LARGE SCALE GENOMIC DNA]</scope>
</reference>
<dbReference type="InterPro" id="IPR028082">
    <property type="entry name" value="Peripla_BP_I"/>
</dbReference>
<evidence type="ECO:0000256" key="2">
    <source>
        <dbReference type="ARBA" id="ARBA00022729"/>
    </source>
</evidence>
<feature type="domain" description="Leucine-binding protein" evidence="3">
    <location>
        <begin position="24"/>
        <end position="373"/>
    </location>
</feature>
<keyword evidence="5" id="KW-1185">Reference proteome</keyword>
<evidence type="ECO:0000313" key="4">
    <source>
        <dbReference type="EMBL" id="SQD92877.1"/>
    </source>
</evidence>
<gene>
    <name evidence="4" type="ORF">BARAN1_0853</name>
</gene>
<evidence type="ECO:0000313" key="5">
    <source>
        <dbReference type="Proteomes" id="UP000249818"/>
    </source>
</evidence>
<proteinExistence type="inferred from homology"/>
<evidence type="ECO:0000259" key="3">
    <source>
        <dbReference type="Pfam" id="PF13458"/>
    </source>
</evidence>